<dbReference type="Pfam" id="PF18199">
    <property type="entry name" value="Dynein_C"/>
    <property type="match status" value="1"/>
</dbReference>
<dbReference type="Gene3D" id="1.10.8.720">
    <property type="entry name" value="Region D6 of dynein motor"/>
    <property type="match status" value="1"/>
</dbReference>
<dbReference type="GO" id="GO:0008569">
    <property type="term" value="F:minus-end-directed microtubule motor activity"/>
    <property type="evidence" value="ECO:0007669"/>
    <property type="project" value="InterPro"/>
</dbReference>
<dbReference type="GO" id="GO:0005930">
    <property type="term" value="C:axoneme"/>
    <property type="evidence" value="ECO:0007669"/>
    <property type="project" value="UniProtKB-ARBA"/>
</dbReference>
<evidence type="ECO:0000259" key="23">
    <source>
        <dbReference type="Pfam" id="PF08393"/>
    </source>
</evidence>
<evidence type="ECO:0000313" key="31">
    <source>
        <dbReference type="Ensembl" id="ENSSTUP00000113570.1"/>
    </source>
</evidence>
<dbReference type="FunFam" id="1.10.8.720:FF:000002">
    <property type="entry name" value="Dynein heavy chain 9, axonemal"/>
    <property type="match status" value="1"/>
</dbReference>
<keyword evidence="11 20" id="KW-0175">Coiled coil</keyword>
<reference evidence="31" key="2">
    <citation type="submission" date="2025-09" db="UniProtKB">
        <authorList>
            <consortium name="Ensembl"/>
        </authorList>
    </citation>
    <scope>IDENTIFICATION</scope>
</reference>
<dbReference type="PANTHER" id="PTHR45703">
    <property type="entry name" value="DYNEIN HEAVY CHAIN"/>
    <property type="match status" value="1"/>
</dbReference>
<evidence type="ECO:0000256" key="12">
    <source>
        <dbReference type="ARBA" id="ARBA00023069"/>
    </source>
</evidence>
<feature type="domain" description="Dynein heavy chain hydrolytic ATP-binding dynein motor region" evidence="24">
    <location>
        <begin position="1624"/>
        <end position="1947"/>
    </location>
</feature>
<keyword evidence="4" id="KW-0963">Cytoplasm</keyword>
<dbReference type="Pfam" id="PF08393">
    <property type="entry name" value="DHC_N2"/>
    <property type="match status" value="1"/>
</dbReference>
<dbReference type="GO" id="GO:0005874">
    <property type="term" value="C:microtubule"/>
    <property type="evidence" value="ECO:0007669"/>
    <property type="project" value="UniProtKB-KW"/>
</dbReference>
<evidence type="ECO:0000256" key="19">
    <source>
        <dbReference type="ARBA" id="ARBA00082511"/>
    </source>
</evidence>
<dbReference type="Gene3D" id="1.20.920.20">
    <property type="match status" value="1"/>
</dbReference>
<evidence type="ECO:0000259" key="22">
    <source>
        <dbReference type="Pfam" id="PF08385"/>
    </source>
</evidence>
<dbReference type="FunFam" id="3.40.50.300:FF:000049">
    <property type="entry name" value="Dynein, axonemal, heavy chain 5"/>
    <property type="match status" value="1"/>
</dbReference>
<evidence type="ECO:0000259" key="26">
    <source>
        <dbReference type="Pfam" id="PF12780"/>
    </source>
</evidence>
<dbReference type="SUPFAM" id="SSF52540">
    <property type="entry name" value="P-loop containing nucleoside triphosphate hydrolases"/>
    <property type="match status" value="4"/>
</dbReference>
<dbReference type="FunFam" id="3.40.50.300:FF:000945">
    <property type="entry name" value="Dynein axonemal heavy chain 9"/>
    <property type="match status" value="1"/>
</dbReference>
<dbReference type="Gene3D" id="3.40.50.300">
    <property type="entry name" value="P-loop containing nucleotide triphosphate hydrolases"/>
    <property type="match status" value="6"/>
</dbReference>
<keyword evidence="15" id="KW-0966">Cell projection</keyword>
<evidence type="ECO:0000256" key="5">
    <source>
        <dbReference type="ARBA" id="ARBA00022701"/>
    </source>
</evidence>
<dbReference type="InterPro" id="IPR024743">
    <property type="entry name" value="Dynein_HC_stalk"/>
</dbReference>
<dbReference type="Pfam" id="PF12780">
    <property type="entry name" value="AAA_8"/>
    <property type="match status" value="1"/>
</dbReference>
<dbReference type="Gene3D" id="3.10.490.20">
    <property type="match status" value="1"/>
</dbReference>
<dbReference type="Proteomes" id="UP000472277">
    <property type="component" value="Chromosome 10"/>
</dbReference>
<dbReference type="Pfam" id="PF12781">
    <property type="entry name" value="AAA_9"/>
    <property type="match status" value="1"/>
</dbReference>
<dbReference type="InterPro" id="IPR041228">
    <property type="entry name" value="Dynein_C"/>
</dbReference>
<keyword evidence="10" id="KW-0243">Dynein</keyword>
<dbReference type="PANTHER" id="PTHR45703:SF4">
    <property type="entry name" value="DYNEIN AXONEMAL HEAVY CHAIN 17"/>
    <property type="match status" value="1"/>
</dbReference>
<comment type="subunit">
    <text evidence="3">Consists of at least two heavy chains and a number of intermediate and light chains.</text>
</comment>
<keyword evidence="5" id="KW-0493">Microtubule</keyword>
<reference evidence="31" key="1">
    <citation type="submission" date="2025-08" db="UniProtKB">
        <authorList>
            <consortium name="Ensembl"/>
        </authorList>
    </citation>
    <scope>IDENTIFICATION</scope>
</reference>
<feature type="coiled-coil region" evidence="20">
    <location>
        <begin position="2968"/>
        <end position="3016"/>
    </location>
</feature>
<feature type="domain" description="Dynein heavy chain ATP-binding dynein motor region" evidence="27">
    <location>
        <begin position="3116"/>
        <end position="3333"/>
    </location>
</feature>
<dbReference type="InterPro" id="IPR042228">
    <property type="entry name" value="Dynein_linker_3"/>
</dbReference>
<evidence type="ECO:0000256" key="20">
    <source>
        <dbReference type="SAM" id="Coils"/>
    </source>
</evidence>
<feature type="domain" description="Dynein heavy chain tail" evidence="22">
    <location>
        <begin position="227"/>
        <end position="575"/>
    </location>
</feature>
<dbReference type="FunFam" id="1.20.920.20:FF:000003">
    <property type="entry name" value="Dynein axonemal heavy chain 17"/>
    <property type="match status" value="1"/>
</dbReference>
<dbReference type="FunFam" id="3.40.50.300:FF:001810">
    <property type="entry name" value="Cytoplasmic dynein 2 heavy chain 1"/>
    <property type="match status" value="1"/>
</dbReference>
<dbReference type="GO" id="GO:0045505">
    <property type="term" value="F:dynein intermediate chain binding"/>
    <property type="evidence" value="ECO:0007669"/>
    <property type="project" value="InterPro"/>
</dbReference>
<dbReference type="InterPro" id="IPR013594">
    <property type="entry name" value="Dynein_heavy_tail"/>
</dbReference>
<gene>
    <name evidence="31" type="primary">DNAH17</name>
</gene>
<evidence type="ECO:0000256" key="3">
    <source>
        <dbReference type="ARBA" id="ARBA00011655"/>
    </source>
</evidence>
<dbReference type="Pfam" id="PF17852">
    <property type="entry name" value="Dynein_AAA_lid"/>
    <property type="match status" value="1"/>
</dbReference>
<accession>A0A674EZY4</accession>
<dbReference type="InterPro" id="IPR043160">
    <property type="entry name" value="Dynein_C_barrel"/>
</dbReference>
<keyword evidence="6" id="KW-0677">Repeat</keyword>
<feature type="domain" description="Dynein heavy chain C-terminal" evidence="30">
    <location>
        <begin position="3870"/>
        <end position="4163"/>
    </location>
</feature>
<feature type="domain" description="Dynein heavy chain linker" evidence="23">
    <location>
        <begin position="1084"/>
        <end position="1488"/>
    </location>
</feature>
<keyword evidence="7" id="KW-0547">Nucleotide-binding</keyword>
<feature type="domain" description="Dynein heavy chain AAA 5 extension" evidence="28">
    <location>
        <begin position="2106"/>
        <end position="2223"/>
    </location>
</feature>
<dbReference type="FunFam" id="1.10.8.1220:FF:000001">
    <property type="entry name" value="Dynein axonemal heavy chain 5"/>
    <property type="match status" value="1"/>
</dbReference>
<evidence type="ECO:0000256" key="10">
    <source>
        <dbReference type="ARBA" id="ARBA00023017"/>
    </source>
</evidence>
<keyword evidence="8" id="KW-0067">ATP-binding</keyword>
<evidence type="ECO:0000259" key="27">
    <source>
        <dbReference type="Pfam" id="PF12781"/>
    </source>
</evidence>
<evidence type="ECO:0000256" key="4">
    <source>
        <dbReference type="ARBA" id="ARBA00022490"/>
    </source>
</evidence>
<protein>
    <recommendedName>
        <fullName evidence="17">Dynein axonemal heavy chain 17</fullName>
    </recommendedName>
    <alternativeName>
        <fullName evidence="19">Axonemal beta dynein heavy chain 17</fullName>
    </alternativeName>
    <alternativeName>
        <fullName evidence="18">Ciliary dynein heavy chain 17</fullName>
    </alternativeName>
</protein>
<dbReference type="Pfam" id="PF03028">
    <property type="entry name" value="Dynein_heavy"/>
    <property type="match status" value="1"/>
</dbReference>
<feature type="domain" description="Dynein heavy chain coiled coil stalk" evidence="25">
    <location>
        <begin position="2746"/>
        <end position="3089"/>
    </location>
</feature>
<dbReference type="InterPro" id="IPR035706">
    <property type="entry name" value="AAA_9"/>
</dbReference>
<dbReference type="FunFam" id="1.10.8.710:FF:000002">
    <property type="entry name" value="dynein heavy chain 17, axonemal"/>
    <property type="match status" value="1"/>
</dbReference>
<name>A0A674EZY4_SALTR</name>
<dbReference type="InterPro" id="IPR041658">
    <property type="entry name" value="AAA_lid_11"/>
</dbReference>
<dbReference type="GO" id="GO:0097729">
    <property type="term" value="C:9+2 motile cilium"/>
    <property type="evidence" value="ECO:0007669"/>
    <property type="project" value="UniProtKB-ARBA"/>
</dbReference>
<evidence type="ECO:0000256" key="11">
    <source>
        <dbReference type="ARBA" id="ARBA00023054"/>
    </source>
</evidence>
<keyword evidence="14" id="KW-0206">Cytoskeleton</keyword>
<evidence type="ECO:0000256" key="18">
    <source>
        <dbReference type="ARBA" id="ARBA00082505"/>
    </source>
</evidence>
<dbReference type="Pfam" id="PF12774">
    <property type="entry name" value="AAA_6"/>
    <property type="match status" value="1"/>
</dbReference>
<dbReference type="Gene3D" id="3.20.180.20">
    <property type="entry name" value="Dynein heavy chain, N-terminal domain 2"/>
    <property type="match status" value="1"/>
</dbReference>
<sequence length="4165" mass="475734">ETLNNLKIAYPLHTNKDNTRRWPRVVSDDVSRHAHKLKNEVFVVGGQIKGRTFLPLPANTVTSFKDSNQVLSKDSAQPILDGLNPLPRVEFDFWNNRLMNLECIYAQLMDPKVCKMAEIVEKASSTYWPALKSIYRDVNEGRTEARDIVLYLKPLQKILDEIEQLEYSQVKTASSVMHTVCLTWANSEHYSHPARIIVILQEICNLFIDMVIVSYVFSKCNISSNLQNGNSKTWDFPSHLVFTRLDAFLQLELLKLEKVDIQGVRGSALGNMVFSIYEEFLELIKIFSCSSFPLPQSFDENFRKFQDKILDFERRLGTILCQAFDDCASTESAVKMLDMFGFILERPHIQNQIWSKYKELVEMFSSELDHTKLVYDAQMAAVETCKGFPPIAKNMPHVAGQLNWAREVQDRIQIPMNNFKAIHHPCMDTDEARLVFQKYEEMMGLLHQYCVSVYTEWTSRVGTDCQFNLEQPLLLRNTKNNVLSVNFNKQLVAVLREVKYLTIQGQQDVPPSAAEVFSQSETFRKYVGNLDLIVSWYNQILATVLPVEFPLLEEELKGIDEKLALAESTLSWHGEGTGLKADDHNITNNLHDFESRINQAKTNVEAMHLIMEVSTWSVSPMFERKDNKDSLLDLDGRQAALNKKYAAIKESGEKLHQLTQENKKLFGADENTDSWMAYVDYIDDKVLDGFYKVVDVSLKFLASNMLAKSSINPLFEVRFELEDGDTSFYPSLVYGISDGFYDLVESLIQDVYKVSELVPRISMTNRTCYDVELDEMSELSDMRENVLNQVVGAMKEAQEYRDVLYKYAYLWQDDRDDFMEQFLLYSKVLTPEEIEAHGEDSVPKNPPTLKDFKEEIDTYEKLYKEVSNLENSQVLQHWLQIDIRPFKHSLLNTIKRWSLMFKQFLIDRVTNSLRDLDGFIKEVKDGLTKTVEEGDYQGLVGVMGHLMRMKDRQAATDTMFSPLKETIQFLKDFGEELPDEVHAQLQDLPEHWNNVKKTSLQVKQNLAPLQAHEVNIVRRKCQQFEIKQYEFREKFRQQPFFQFSFENPHGALDDMNIMGLEEEMAGLSDSAGLFEVNVPDYKQLKTCRKEIVLLKELWDMILLVSGNMDDWKTTLWKDINVEEMDMDTKKYAKDIKGLDKEMRAWDAFTGLDSMVKNMMTSLRAVGELQNPAIRDRHWLQLMMATKVKFDMSEKTTFEDLLKLNLHQFEDEVRSIVDKAVKESGMEKTLAELDSTWSSMVFEHEPHGRTGTMLLKPNEELVETLEDNQVQLQTLMTSKYIAHFLEEVSGWQHRLSTADSVISIWFTVQRTWTHLESIFIGSEDIRCQLPEDSKRFDGIDMDFKEIMAEAMKVTNVVESTNKKGLLEKLEGLETGLAMCEKALAEYLETKRLAFPRFYFVSSADLLDILSNGNDPVEVSKHLSKLFDSLSNLKFQLDESGKPIKVALGMWSEEIEYVTFDKDCDCSGQVEMWLNRVLERMCATLRVEFGEAVQAYEEKPREQWLFDYPAQIALATTQIWWTTEVGIAFARLEEGYENALKDYFKKQVTQLNTLITLLIGKLSRGDRQKIMTICTIDVHARDVVSKLISTKIDNVGAFMWQSQLRHRWDDHNKHCFANICDALFRYSYEYLGNTPRLVITPLTDRCYITLTQSLHLIMGGAPAGPAGTGKTETTKDLGRALGIMVYVFNCSEQMDYKSCGDIYKGLAQTGAWGCFDEFNRISVEVLSVIAVQVKSVQDAIRDKKIIFNFLGETIKLIPTVGAFITMNPGYAGRAELPENLKALFRPCAMVVPDFELICEIMLVAEGFIDARVLARKFITLYTLCKELLSKQDHYDWGLRAIKSVLVVAGSLKRGDPGRPEDQVLMRALRDFNVPKIVMDDSPVFLGLIGDLFPALDVPRKRNLDFEKQSVLDLNLQAEDSFILKVVQLEELLAVRHSVFIIGNAGTGKSKVMRSLNKTYQNMKRKPVIVDLDPKAVTCDELFGIINPATREWKDGLFSCVMRDLALISHDGPKWIVLDGDIDPMWIESLNTVMDDNKVLTLASNERIPLNSTMRLVFEIKDLRTATPATVSRAGILFINSADLGWSPVVTSWIEKREVQSEKANLFILFDKYLPTCLEKLKFGFKKITPIPEVTLVQTLLHFMEFLLVPENTPPDSNKELYELYFVFACIWAFGGAMFQDQLTDYRVEFSKWWVNEFKTIKFPSAGTVFDYYIDRDSKKFQAWTELVPKFQLDPDLPLQASLVHTAETIRIRYFMDKLMERKFPVMLVGNAGSGKSVLMGDKLRSLSTDYYVVQSVPFNFYTTSAMLQAILEKPLEKKAGRNYGPPGSKSLIYFIDDMNMPEVDKYFTVAPHTLIRQHMDHGHWYDRAKLTLKDIHNCQYVACMNPTAGSFTIDPRLQRHFCVFAVSFPGQDALQSIYNSIFTQHLDMNGFLPAVKKFCSTLVTSAIMFHQRISTSFLPTAVKFHYVFNLRDLSNIFQVLFEDAMSHICRINRILESPRGNALLVGVGGSGKQSLSRLAASIANLEVFQITLRKGYGIPDLKLDVAAQYMKAGVKNIGTVFLMTDSQVAEEEFLVLINDLLASGEIPGLFQDDEVENIIVAMRNEVKAVGLPDSRENCWKFFIDRVRKQLKVILCFSPVGSTLRVRARKFPAVVNCTSIDWFHEWPEEALVSVSARFLSETEGIMPEVKDSLSQFMAFVHKTVNEMSKFYLLSDRRYNYTTPKTFLEQIKLYQNLLAVKRGELLSKMERLENGLTKLENTSAQVDDLKAKLAVQEVELKQKNEDADKLIEVVGVETEKVSKEKVIANDEELKVQVIAKNVGEKQRSCEEDLAKAEPALLAAQEALNTLNKNNLTELKSFGSPPEAVVNVMGAVMILMAPGGKVPKDKSWKAAKNTMAKVDAFLDALINYNKENIPDTCIKAFQPFKNDPTFEPEYIRSKSLAAAGLCSWCINIVMFYEVYCDVEPKRQTLAQANAELAAALDKLSIIKTKINQLNANLAKLTSEFEKATSDKLRCQQEADATNQTISLANRLVGGLASEKVRWSESVAQFKIQEKTLSGDVMLISAFVSYVGYFTKKYRIELMDKYWLPYLKELKVPIPITEGLDPLMLLTDDADIAAWSNQGLPSDRMSIENATILCNTERWPLIVDAQLQGIKWIKRKYGDNLKVIRLGQKGYLDSIESAVSNGDTLLIENISENVEPVLDPLLGRNTIKKGKYIRIGDKEVEYSPSFRLILHTKYFNPHYKPEMQAQCTLINFLVTRDGLEDQLLAAVVAKERPDLEELKAELTKQQNNFKIVLKQLEDSLLARLSAASGNFLGDTALVENLEITKATATEIEEKVREAKITEVKINEARENYRPASIRAALLYFILNDLNKINPIYQFSLKAFSVVFEVAIMLTEPADEVKHRVNNLIDQITYSVFMYTNRSLFERDKLTFIAQVAFQILLMKKEINPTELDFLLRFPYKAGLSSPVDFLANQGWGGIKALSEFDEFKNLDRDMEGSAKRWKKFVESEAPEKEKFPQEWKNKTGLQKLCMMRCMRPDRISYAVSTFVEEKMGTKYVEGRSVEFAVSFEESSSSTPMFFILSPGVDPLKDVEALGKKMGFTFDNGKFHNVSLGQGQEVVAEAALNMAAREGHWVILQNIHLVAKWLGSLDKLVERYSMGSHDDYRVYMSAEPSPTPESHYIPQGLLENGIKITNEPPTGMQANLHKALYLFNQDTLEMCSKESEFKVILFALCYFHAVVAERRKFGAQGWNRSYPFNNGDLTISVNVLYNYLEANSKVPWDDLRYLFGEIMYGGHITDDWDRKLCRTYLEEYVRPEMLEGELYLAPSFPVPPNSDYKGYHMYIDEVLPPESPYLYGLHPNAEIGFLTITSEKLFRTVLEMQPKESDAAGGGGVSREDKVKGILDEILEKLPDGFNMIEIMAKVEERTPYIIVAFQECERMNFLTKEITRSLKELNLGLKGELTITTDMEELGNALFLDTVPESWTKLAYPSLQGLGGWYADLLLRIKELESWTADFALPTTVWLAGFFNPQSFLTAIMQSMARKNEWPLDRMCLSVEVTKKNREDMTSPPREGAYVYGLYMEGARWDTQTGVIADARLKELTPNMPVIFIKAVPVDRQETKNVYECPVYKTRMRGPTFIWTFNLKTKEKPAKWVLAAVCLLLSV</sequence>
<organism evidence="31 32">
    <name type="scientific">Salmo trutta</name>
    <name type="common">Brown trout</name>
    <dbReference type="NCBI Taxonomy" id="8032"/>
    <lineage>
        <taxon>Eukaryota</taxon>
        <taxon>Metazoa</taxon>
        <taxon>Chordata</taxon>
        <taxon>Craniata</taxon>
        <taxon>Vertebrata</taxon>
        <taxon>Euteleostomi</taxon>
        <taxon>Actinopterygii</taxon>
        <taxon>Neopterygii</taxon>
        <taxon>Teleostei</taxon>
        <taxon>Protacanthopterygii</taxon>
        <taxon>Salmoniformes</taxon>
        <taxon>Salmonidae</taxon>
        <taxon>Salmoninae</taxon>
        <taxon>Salmo</taxon>
    </lineage>
</organism>
<dbReference type="Gene3D" id="1.10.8.710">
    <property type="match status" value="1"/>
</dbReference>
<dbReference type="InterPro" id="IPR042222">
    <property type="entry name" value="Dynein_2_N"/>
</dbReference>
<evidence type="ECO:0000259" key="25">
    <source>
        <dbReference type="Pfam" id="PF12777"/>
    </source>
</evidence>
<evidence type="ECO:0000256" key="16">
    <source>
        <dbReference type="ARBA" id="ARBA00053934"/>
    </source>
</evidence>
<comment type="function">
    <text evidence="16">Force generating protein component of the outer dynein arms (ODAs) in the sperm flagellum. Produces force towards the minus ends of microtubules. Dynein has ATPase activity; the force-producing power stroke is thought to occur on release of ADP. Plays a major role in sperm motility, implicated in sperm flagellar assembly and beating.</text>
</comment>
<dbReference type="Gene3D" id="1.20.920.30">
    <property type="match status" value="2"/>
</dbReference>
<dbReference type="FunFam" id="1.10.472.130:FF:000001">
    <property type="entry name" value="Dynein, axonemal, heavy chain 9"/>
    <property type="match status" value="1"/>
</dbReference>
<dbReference type="InterPro" id="IPR035699">
    <property type="entry name" value="AAA_6"/>
</dbReference>
<evidence type="ECO:0000259" key="29">
    <source>
        <dbReference type="Pfam" id="PF18198"/>
    </source>
</evidence>
<evidence type="ECO:0000256" key="8">
    <source>
        <dbReference type="ARBA" id="ARBA00022840"/>
    </source>
</evidence>
<dbReference type="InterPro" id="IPR024317">
    <property type="entry name" value="Dynein_heavy_chain_D4_dom"/>
</dbReference>
<dbReference type="InterPro" id="IPR041466">
    <property type="entry name" value="Dynein_AAA5_ext"/>
</dbReference>
<comment type="subcellular location">
    <subcellularLocation>
        <location evidence="1">Cytoplasm</location>
        <location evidence="1">Cytoskeleton</location>
        <location evidence="1">Flagellum axoneme</location>
    </subcellularLocation>
</comment>
<dbReference type="FunFam" id="1.20.140.100:FF:000007">
    <property type="entry name" value="Dynein axonemal heavy chain 9"/>
    <property type="match status" value="1"/>
</dbReference>
<dbReference type="Gene3D" id="1.10.287.2620">
    <property type="match status" value="1"/>
</dbReference>
<dbReference type="InterPro" id="IPR013602">
    <property type="entry name" value="Dynein_heavy_linker"/>
</dbReference>
<evidence type="ECO:0000259" key="24">
    <source>
        <dbReference type="Pfam" id="PF12774"/>
    </source>
</evidence>
<dbReference type="GO" id="GO:0005524">
    <property type="term" value="F:ATP binding"/>
    <property type="evidence" value="ECO:0007669"/>
    <property type="project" value="UniProtKB-KW"/>
</dbReference>
<evidence type="ECO:0000256" key="9">
    <source>
        <dbReference type="ARBA" id="ARBA00022846"/>
    </source>
</evidence>
<evidence type="ECO:0000259" key="28">
    <source>
        <dbReference type="Pfam" id="PF17852"/>
    </source>
</evidence>
<evidence type="ECO:0000256" key="1">
    <source>
        <dbReference type="ARBA" id="ARBA00004611"/>
    </source>
</evidence>
<feature type="domain" description="Dynein heavy chain AAA module D4" evidence="26">
    <location>
        <begin position="2477"/>
        <end position="2733"/>
    </location>
</feature>
<dbReference type="FunFam" id="3.10.490.20:FF:000002">
    <property type="entry name" value="Dynein axonemal heavy chain 17"/>
    <property type="match status" value="1"/>
</dbReference>
<dbReference type="InterPro" id="IPR027417">
    <property type="entry name" value="P-loop_NTPase"/>
</dbReference>
<dbReference type="Ensembl" id="ENSSTUT00000121552.1">
    <property type="protein sequence ID" value="ENSSTUP00000113570.1"/>
    <property type="gene ID" value="ENSSTUG00000049051.1"/>
</dbReference>
<dbReference type="FunFam" id="1.20.1270.280:FF:000003">
    <property type="entry name" value="Dynein axonemal heavy chain 17"/>
    <property type="match status" value="1"/>
</dbReference>
<evidence type="ECO:0000256" key="13">
    <source>
        <dbReference type="ARBA" id="ARBA00023175"/>
    </source>
</evidence>
<dbReference type="Pfam" id="PF12775">
    <property type="entry name" value="AAA_7"/>
    <property type="match status" value="1"/>
</dbReference>
<comment type="similarity">
    <text evidence="2">Belongs to the dynein heavy chain family.</text>
</comment>
<feature type="domain" description="Dynein heavy chain region D6 P-loop" evidence="21">
    <location>
        <begin position="3574"/>
        <end position="3694"/>
    </location>
</feature>
<dbReference type="Gene3D" id="1.10.8.1220">
    <property type="match status" value="1"/>
</dbReference>
<proteinExistence type="inferred from homology"/>
<dbReference type="FunFam" id="3.20.180.20:FF:000001">
    <property type="entry name" value="Dynein axonemal heavy chain 5"/>
    <property type="match status" value="1"/>
</dbReference>
<keyword evidence="32" id="KW-1185">Reference proteome</keyword>
<evidence type="ECO:0000256" key="14">
    <source>
        <dbReference type="ARBA" id="ARBA00023212"/>
    </source>
</evidence>
<evidence type="ECO:0000256" key="2">
    <source>
        <dbReference type="ARBA" id="ARBA00008887"/>
    </source>
</evidence>
<dbReference type="InterPro" id="IPR004273">
    <property type="entry name" value="Dynein_heavy_D6_P-loop"/>
</dbReference>
<dbReference type="GO" id="GO:0051959">
    <property type="term" value="F:dynein light intermediate chain binding"/>
    <property type="evidence" value="ECO:0007669"/>
    <property type="project" value="InterPro"/>
</dbReference>
<feature type="domain" description="Dynein heavy chain AAA lid" evidence="29">
    <location>
        <begin position="3726"/>
        <end position="3862"/>
    </location>
</feature>
<dbReference type="FunFam" id="3.40.50.300:FF:000411">
    <property type="entry name" value="dynein heavy chain 17, axonemal"/>
    <property type="match status" value="1"/>
</dbReference>
<dbReference type="InterPro" id="IPR042219">
    <property type="entry name" value="AAA_lid_11_sf"/>
</dbReference>
<dbReference type="GeneTree" id="ENSGT00940000154076"/>
<feature type="coiled-coil region" evidence="20">
    <location>
        <begin position="2738"/>
        <end position="2789"/>
    </location>
</feature>
<dbReference type="Gene3D" id="1.20.1270.280">
    <property type="match status" value="1"/>
</dbReference>
<dbReference type="Pfam" id="PF12777">
    <property type="entry name" value="MT"/>
    <property type="match status" value="1"/>
</dbReference>
<dbReference type="GO" id="GO:0030286">
    <property type="term" value="C:dynein complex"/>
    <property type="evidence" value="ECO:0007669"/>
    <property type="project" value="UniProtKB-KW"/>
</dbReference>
<evidence type="ECO:0000259" key="21">
    <source>
        <dbReference type="Pfam" id="PF03028"/>
    </source>
</evidence>
<dbReference type="InterPro" id="IPR043157">
    <property type="entry name" value="Dynein_AAA1S"/>
</dbReference>
<dbReference type="Pfam" id="PF18198">
    <property type="entry name" value="AAA_lid_11"/>
    <property type="match status" value="1"/>
</dbReference>
<dbReference type="Gene3D" id="1.20.140.100">
    <property type="entry name" value="Dynein heavy chain, N-terminal domain 2"/>
    <property type="match status" value="1"/>
</dbReference>
<dbReference type="Gene3D" id="6.10.140.1060">
    <property type="match status" value="1"/>
</dbReference>
<keyword evidence="12" id="KW-0969">Cilium</keyword>
<dbReference type="Pfam" id="PF08385">
    <property type="entry name" value="DHC_N1"/>
    <property type="match status" value="2"/>
</dbReference>
<evidence type="ECO:0000256" key="17">
    <source>
        <dbReference type="ARBA" id="ARBA00069445"/>
    </source>
</evidence>
<feature type="domain" description="Dynein heavy chain tail" evidence="22">
    <location>
        <begin position="68"/>
        <end position="211"/>
    </location>
</feature>
<dbReference type="FunFam" id="1.20.58.1120:FF:000002">
    <property type="entry name" value="Dynein heavy chain 9, axonemal"/>
    <property type="match status" value="1"/>
</dbReference>
<dbReference type="Gene3D" id="1.10.472.130">
    <property type="match status" value="1"/>
</dbReference>
<keyword evidence="13" id="KW-0505">Motor protein</keyword>
<evidence type="ECO:0000256" key="6">
    <source>
        <dbReference type="ARBA" id="ARBA00022737"/>
    </source>
</evidence>
<feature type="coiled-coil region" evidence="20">
    <location>
        <begin position="3277"/>
        <end position="3353"/>
    </location>
</feature>
<dbReference type="Gene3D" id="1.20.58.1120">
    <property type="match status" value="1"/>
</dbReference>
<evidence type="ECO:0000313" key="32">
    <source>
        <dbReference type="Proteomes" id="UP000472277"/>
    </source>
</evidence>
<keyword evidence="9" id="KW-0282">Flagellum</keyword>
<evidence type="ECO:0000256" key="7">
    <source>
        <dbReference type="ARBA" id="ARBA00022741"/>
    </source>
</evidence>
<evidence type="ECO:0000259" key="30">
    <source>
        <dbReference type="Pfam" id="PF18199"/>
    </source>
</evidence>
<evidence type="ECO:0000256" key="15">
    <source>
        <dbReference type="ARBA" id="ARBA00023273"/>
    </source>
</evidence>
<dbReference type="FunFam" id="3.40.50.300:FF:000219">
    <property type="entry name" value="Dynein axonemal heavy chain 17"/>
    <property type="match status" value="1"/>
</dbReference>
<dbReference type="GO" id="GO:0007018">
    <property type="term" value="P:microtubule-based movement"/>
    <property type="evidence" value="ECO:0007669"/>
    <property type="project" value="InterPro"/>
</dbReference>
<dbReference type="InterPro" id="IPR026983">
    <property type="entry name" value="DHC"/>
</dbReference>
<dbReference type="FunFam" id="1.10.287.2620:FF:000004">
    <property type="entry name" value="Dynein axonemal heavy chain 17"/>
    <property type="match status" value="1"/>
</dbReference>